<feature type="region of interest" description="Disordered" evidence="5">
    <location>
        <begin position="864"/>
        <end position="945"/>
    </location>
</feature>
<feature type="region of interest" description="Disordered" evidence="5">
    <location>
        <begin position="153"/>
        <end position="185"/>
    </location>
</feature>
<feature type="compositionally biased region" description="Basic and acidic residues" evidence="5">
    <location>
        <begin position="891"/>
        <end position="902"/>
    </location>
</feature>
<evidence type="ECO:0000256" key="2">
    <source>
        <dbReference type="ARBA" id="ARBA00023043"/>
    </source>
</evidence>
<feature type="region of interest" description="Disordered" evidence="5">
    <location>
        <begin position="819"/>
        <end position="849"/>
    </location>
</feature>
<protein>
    <submittedName>
        <fullName evidence="6">Uncharacterized protein</fullName>
    </submittedName>
</protein>
<evidence type="ECO:0000256" key="1">
    <source>
        <dbReference type="ARBA" id="ARBA00022737"/>
    </source>
</evidence>
<evidence type="ECO:0000256" key="5">
    <source>
        <dbReference type="SAM" id="MobiDB-lite"/>
    </source>
</evidence>
<accession>A0ABQ5SDI9</accession>
<keyword evidence="1" id="KW-0677">Repeat</keyword>
<keyword evidence="7" id="KW-1185">Reference proteome</keyword>
<evidence type="ECO:0000313" key="6">
    <source>
        <dbReference type="EMBL" id="GLI67960.1"/>
    </source>
</evidence>
<evidence type="ECO:0000313" key="7">
    <source>
        <dbReference type="Proteomes" id="UP001165090"/>
    </source>
</evidence>
<feature type="coiled-coil region" evidence="4">
    <location>
        <begin position="644"/>
        <end position="749"/>
    </location>
</feature>
<reference evidence="6 7" key="1">
    <citation type="journal article" date="2023" name="IScience">
        <title>Expanded male sex-determining region conserved during the evolution of homothallism in the green alga Volvox.</title>
        <authorList>
            <person name="Yamamoto K."/>
            <person name="Matsuzaki R."/>
            <person name="Mahakham W."/>
            <person name="Heman W."/>
            <person name="Sekimoto H."/>
            <person name="Kawachi M."/>
            <person name="Minakuchi Y."/>
            <person name="Toyoda A."/>
            <person name="Nozaki H."/>
        </authorList>
    </citation>
    <scope>NUCLEOTIDE SEQUENCE [LARGE SCALE GENOMIC DNA]</scope>
    <source>
        <strain evidence="6 7">NIES-4468</strain>
    </source>
</reference>
<dbReference type="SUPFAM" id="SSF48403">
    <property type="entry name" value="Ankyrin repeat"/>
    <property type="match status" value="1"/>
</dbReference>
<sequence>MAMNIFKELEKGNLPGLKRAISLYPNAVNVKNAEGATPLHVAAGLGQAAFVKELLVHGGQYDATDNHGNIPLHLAAEQGSDETVGELLMGRKASAKAKNKEGQTPLHLAVMGGYKGVVLKLIEANNRTDLKDKAGNTPLSLTDDEEMRHILINGKPPSTGGGEATPGNQRGSQASGIANSSGSTSGRFSMPLTLSLSGSDGGGAAVGMLVTTPRVVGGTSLAGGRTPPPSLGGASGPPGARTPPPGTSGTPPGSLPGRLPRSSTGNHSMASPAVSGGGAGANGPTAATVQQQKYDTAIQSLKEGLRAATERLGALDACTTAQLECAAQLEKTLETCGNHGRAMSDLETRVAFQEERSRDVRVRLDRLEDGERDRQDSIKRVTDDNRSLGLQLQRLADQVAIHNNGAAHRLAPSADITSHIQAQHQLQAEVAVLRAQLDQLSPALALATAATAETRTLAARVDVMQQQQQQQQQQQHAGGNVVVEQQVLQLQAQVQLLQLPVASLTQQCTDLSSRMAGLAEWQQQARGELARLTEVMEPSAGDKLTADAVMGVLDTTARSLNELRQQQDETARQVALLLQQQQAAVSPSPSPSIGPPTLPATPQGGSQHLSNAGDLLLGLPGGVPSRNLNGVSSHTSTGRDAVAQAEVRAELETLKSLVTDIRKELATEGGSLRREWQRAFSDMQSRYGEQTNELRAREANIAKLREAALVEEAERRAASGFEEKFSARLGKLETNVEYLTHRLEVLEEQVSGVLATLTGATSPVTPLSPSRMAAALAAMRAQPATSRSGPGPVSENHGDVMPHFPDISPTVAMVQSVLSPASPPKHGRCRSSAGQGQAAPTGKAAVQSDGGFLRRRVQLVSAAYGSSSAGESQPPSQVASAREVACSARNASERDYGHEEWWRAANGEPPEKLEEAADAATAEVDGPTDNLEVDGSTPAHPSPAALHVHTPSQLVVGQNGAVAGPRSEALSAPGNVTLRQLSASTESSMARTAGGATTLQDLAGVMQQVQPCGRKHNFAAAVSTQPAPLVGLQPSRGSLSGRSLLSGREYIPPSAQAMPPAIGGQNLDPANVALGPQLLTPVTHALLAPSVDIQRLAAAAAAQKQQLSTKYFHEQAALTQHHAPLLLPPWGDGSQQLQLAGNPAVGVALRVADDAGGTVGPGRPAAASPDGVRKSRKEPPMCLFCPIQ</sequence>
<dbReference type="InterPro" id="IPR036770">
    <property type="entry name" value="Ankyrin_rpt-contain_sf"/>
</dbReference>
<dbReference type="Pfam" id="PF12796">
    <property type="entry name" value="Ank_2"/>
    <property type="match status" value="1"/>
</dbReference>
<gene>
    <name evidence="6" type="ORF">VaNZ11_012295</name>
</gene>
<feature type="repeat" description="ANK" evidence="3">
    <location>
        <begin position="67"/>
        <end position="100"/>
    </location>
</feature>
<feature type="compositionally biased region" description="Low complexity" evidence="5">
    <location>
        <begin position="247"/>
        <end position="263"/>
    </location>
</feature>
<evidence type="ECO:0000256" key="4">
    <source>
        <dbReference type="SAM" id="Coils"/>
    </source>
</evidence>
<comment type="caution">
    <text evidence="6">The sequence shown here is derived from an EMBL/GenBank/DDBJ whole genome shotgun (WGS) entry which is preliminary data.</text>
</comment>
<name>A0ABQ5SDI9_9CHLO</name>
<dbReference type="EMBL" id="BSDZ01000079">
    <property type="protein sequence ID" value="GLI67960.1"/>
    <property type="molecule type" value="Genomic_DNA"/>
</dbReference>
<dbReference type="SMART" id="SM00248">
    <property type="entry name" value="ANK"/>
    <property type="match status" value="3"/>
</dbReference>
<dbReference type="InterPro" id="IPR002110">
    <property type="entry name" value="Ankyrin_rpt"/>
</dbReference>
<dbReference type="PROSITE" id="PS50088">
    <property type="entry name" value="ANK_REPEAT"/>
    <property type="match status" value="3"/>
</dbReference>
<dbReference type="Pfam" id="PF00023">
    <property type="entry name" value="Ank"/>
    <property type="match status" value="1"/>
</dbReference>
<feature type="repeat" description="ANK" evidence="3">
    <location>
        <begin position="34"/>
        <end position="66"/>
    </location>
</feature>
<keyword evidence="4" id="KW-0175">Coiled coil</keyword>
<dbReference type="PANTHER" id="PTHR46680">
    <property type="entry name" value="NF-KAPPA-B INHIBITOR ALPHA"/>
    <property type="match status" value="1"/>
</dbReference>
<dbReference type="InterPro" id="IPR051070">
    <property type="entry name" value="NF-kappa-B_inhibitor"/>
</dbReference>
<feature type="compositionally biased region" description="Polar residues" evidence="5">
    <location>
        <begin position="166"/>
        <end position="185"/>
    </location>
</feature>
<feature type="compositionally biased region" description="Pro residues" evidence="5">
    <location>
        <begin position="588"/>
        <end position="599"/>
    </location>
</feature>
<dbReference type="Gene3D" id="1.25.40.20">
    <property type="entry name" value="Ankyrin repeat-containing domain"/>
    <property type="match status" value="1"/>
</dbReference>
<dbReference type="PANTHER" id="PTHR46680:SF3">
    <property type="entry name" value="NF-KAPPA-B INHIBITOR CACTUS"/>
    <property type="match status" value="1"/>
</dbReference>
<dbReference type="PROSITE" id="PS50297">
    <property type="entry name" value="ANK_REP_REGION"/>
    <property type="match status" value="3"/>
</dbReference>
<feature type="region of interest" description="Disordered" evidence="5">
    <location>
        <begin position="1155"/>
        <end position="1178"/>
    </location>
</feature>
<dbReference type="Proteomes" id="UP001165090">
    <property type="component" value="Unassembled WGS sequence"/>
</dbReference>
<feature type="region of interest" description="Disordered" evidence="5">
    <location>
        <begin position="580"/>
        <end position="618"/>
    </location>
</feature>
<proteinExistence type="predicted"/>
<organism evidence="6 7">
    <name type="scientific">Volvox africanus</name>
    <dbReference type="NCBI Taxonomy" id="51714"/>
    <lineage>
        <taxon>Eukaryota</taxon>
        <taxon>Viridiplantae</taxon>
        <taxon>Chlorophyta</taxon>
        <taxon>core chlorophytes</taxon>
        <taxon>Chlorophyceae</taxon>
        <taxon>CS clade</taxon>
        <taxon>Chlamydomonadales</taxon>
        <taxon>Volvocaceae</taxon>
        <taxon>Volvox</taxon>
    </lineage>
</organism>
<feature type="region of interest" description="Disordered" evidence="5">
    <location>
        <begin position="217"/>
        <end position="288"/>
    </location>
</feature>
<keyword evidence="2 3" id="KW-0040">ANK repeat</keyword>
<feature type="repeat" description="ANK" evidence="3">
    <location>
        <begin position="101"/>
        <end position="133"/>
    </location>
</feature>
<evidence type="ECO:0000256" key="3">
    <source>
        <dbReference type="PROSITE-ProRule" id="PRU00023"/>
    </source>
</evidence>